<dbReference type="EMBL" id="MN740016">
    <property type="protein sequence ID" value="QHT84186.1"/>
    <property type="molecule type" value="Genomic_DNA"/>
</dbReference>
<dbReference type="Gene3D" id="2.102.10.10">
    <property type="entry name" value="Rieske [2Fe-2S] iron-sulphur domain"/>
    <property type="match status" value="1"/>
</dbReference>
<evidence type="ECO:0000259" key="6">
    <source>
        <dbReference type="PROSITE" id="PS51296"/>
    </source>
</evidence>
<accession>A0A6C0HVL7</accession>
<dbReference type="PROSITE" id="PS51296">
    <property type="entry name" value="RIESKE"/>
    <property type="match status" value="1"/>
</dbReference>
<evidence type="ECO:0000256" key="4">
    <source>
        <dbReference type="ARBA" id="ARBA00023004"/>
    </source>
</evidence>
<dbReference type="SUPFAM" id="SSF55961">
    <property type="entry name" value="Bet v1-like"/>
    <property type="match status" value="1"/>
</dbReference>
<keyword evidence="2" id="KW-0479">Metal-binding</keyword>
<sequence length="377" mass="43659">MHFCLYVFLQGILLIHGFRNPQKTSYLFSTHDCKNCNSQNSMPSDKSILRSWTCIGVQEHIDWSKPYRVQLGDLPLVIWSDGQSQSTTKLKHPAEPNSFFSTINICPHMGSKLDNGIITPQGKLQCQYHGKEFDKKDQFGQVKLHEGKLFWALNPIHSSPPPIPYFHHPNYVHSFLELDMDAGLKDCALNSMDLRHPEYVHRMGFGSPIPATNIKNYLYPSRKGYADRVGLSFDYQSNPIMQQINQNFEPTHNFHMFVYPTFSWSRVSFQDKHLIVALNLLPLSPNKTRWYVTLIHNYSKTKVQKQVMKLLALTIMKQDFVQMRMQQPESALKTARMFEQCFDDESVILRLYNMLEDYEYPSIGTIGTYGSSKTSLK</sequence>
<dbReference type="InterPro" id="IPR050584">
    <property type="entry name" value="Cholesterol_7-desaturase"/>
</dbReference>
<feature type="domain" description="Rieske" evidence="6">
    <location>
        <begin position="52"/>
        <end position="134"/>
    </location>
</feature>
<dbReference type="SUPFAM" id="SSF50022">
    <property type="entry name" value="ISP domain"/>
    <property type="match status" value="1"/>
</dbReference>
<keyword evidence="4" id="KW-0408">Iron</keyword>
<evidence type="ECO:0000256" key="2">
    <source>
        <dbReference type="ARBA" id="ARBA00022723"/>
    </source>
</evidence>
<dbReference type="Pfam" id="PF00355">
    <property type="entry name" value="Rieske"/>
    <property type="match status" value="1"/>
</dbReference>
<dbReference type="Gene3D" id="3.90.380.10">
    <property type="entry name" value="Naphthalene 1,2-dioxygenase Alpha Subunit, Chain A, domain 1"/>
    <property type="match status" value="1"/>
</dbReference>
<dbReference type="InterPro" id="IPR036922">
    <property type="entry name" value="Rieske_2Fe-2S_sf"/>
</dbReference>
<dbReference type="GO" id="GO:0016491">
    <property type="term" value="F:oxidoreductase activity"/>
    <property type="evidence" value="ECO:0007669"/>
    <property type="project" value="UniProtKB-KW"/>
</dbReference>
<evidence type="ECO:0000256" key="3">
    <source>
        <dbReference type="ARBA" id="ARBA00023002"/>
    </source>
</evidence>
<evidence type="ECO:0000313" key="7">
    <source>
        <dbReference type="EMBL" id="QHT84186.1"/>
    </source>
</evidence>
<evidence type="ECO:0000256" key="1">
    <source>
        <dbReference type="ARBA" id="ARBA00022714"/>
    </source>
</evidence>
<dbReference type="AlphaFoldDB" id="A0A6C0HVL7"/>
<reference evidence="7" key="1">
    <citation type="journal article" date="2020" name="Nature">
        <title>Giant virus diversity and host interactions through global metagenomics.</title>
        <authorList>
            <person name="Schulz F."/>
            <person name="Roux S."/>
            <person name="Paez-Espino D."/>
            <person name="Jungbluth S."/>
            <person name="Walsh D.A."/>
            <person name="Denef V.J."/>
            <person name="McMahon K.D."/>
            <person name="Konstantinidis K.T."/>
            <person name="Eloe-Fadrosh E.A."/>
            <person name="Kyrpides N.C."/>
            <person name="Woyke T."/>
        </authorList>
    </citation>
    <scope>NUCLEOTIDE SEQUENCE</scope>
    <source>
        <strain evidence="7">GVMAG-M-3300023184-16</strain>
    </source>
</reference>
<keyword evidence="5" id="KW-0411">Iron-sulfur</keyword>
<keyword evidence="1" id="KW-0001">2Fe-2S</keyword>
<organism evidence="7">
    <name type="scientific">viral metagenome</name>
    <dbReference type="NCBI Taxonomy" id="1070528"/>
    <lineage>
        <taxon>unclassified sequences</taxon>
        <taxon>metagenomes</taxon>
        <taxon>organismal metagenomes</taxon>
    </lineage>
</organism>
<dbReference type="PANTHER" id="PTHR21266">
    <property type="entry name" value="IRON-SULFUR DOMAIN CONTAINING PROTEIN"/>
    <property type="match status" value="1"/>
</dbReference>
<dbReference type="GO" id="GO:0051537">
    <property type="term" value="F:2 iron, 2 sulfur cluster binding"/>
    <property type="evidence" value="ECO:0007669"/>
    <property type="project" value="UniProtKB-KW"/>
</dbReference>
<dbReference type="InterPro" id="IPR017941">
    <property type="entry name" value="Rieske_2Fe-2S"/>
</dbReference>
<name>A0A6C0HVL7_9ZZZZ</name>
<protein>
    <recommendedName>
        <fullName evidence="6">Rieske domain-containing protein</fullName>
    </recommendedName>
</protein>
<dbReference type="PANTHER" id="PTHR21266:SF60">
    <property type="entry name" value="3-KETOSTEROID-9-ALPHA-MONOOXYGENASE, OXYGENASE COMPONENT"/>
    <property type="match status" value="1"/>
</dbReference>
<dbReference type="GO" id="GO:0046872">
    <property type="term" value="F:metal ion binding"/>
    <property type="evidence" value="ECO:0007669"/>
    <property type="project" value="UniProtKB-KW"/>
</dbReference>
<proteinExistence type="predicted"/>
<keyword evidence="3" id="KW-0560">Oxidoreductase</keyword>
<evidence type="ECO:0000256" key="5">
    <source>
        <dbReference type="ARBA" id="ARBA00023014"/>
    </source>
</evidence>